<protein>
    <submittedName>
        <fullName evidence="2">Uncharacterized protein</fullName>
    </submittedName>
</protein>
<comment type="similarity">
    <text evidence="1">Belongs to the UPF0235 family.</text>
</comment>
<dbReference type="PANTHER" id="PTHR13420">
    <property type="entry name" value="UPF0235 PROTEIN C15ORF40"/>
    <property type="match status" value="1"/>
</dbReference>
<evidence type="ECO:0000313" key="2">
    <source>
        <dbReference type="EMBL" id="SVB70825.1"/>
    </source>
</evidence>
<dbReference type="PANTHER" id="PTHR13420:SF7">
    <property type="entry name" value="UPF0235 PROTEIN C15ORF40"/>
    <property type="match status" value="1"/>
</dbReference>
<gene>
    <name evidence="2" type="ORF">METZ01_LOCUS223679</name>
</gene>
<dbReference type="Gene3D" id="3.30.1200.10">
    <property type="entry name" value="YggU-like"/>
    <property type="match status" value="1"/>
</dbReference>
<name>A0A382G7Q0_9ZZZZ</name>
<dbReference type="AlphaFoldDB" id="A0A382G7Q0"/>
<evidence type="ECO:0000256" key="1">
    <source>
        <dbReference type="ARBA" id="ARBA00010364"/>
    </source>
</evidence>
<dbReference type="HAMAP" id="MF_00634">
    <property type="entry name" value="UPF0235"/>
    <property type="match status" value="1"/>
</dbReference>
<proteinExistence type="inferred from homology"/>
<reference evidence="2" key="1">
    <citation type="submission" date="2018-05" db="EMBL/GenBank/DDBJ databases">
        <authorList>
            <person name="Lanie J.A."/>
            <person name="Ng W.-L."/>
            <person name="Kazmierczak K.M."/>
            <person name="Andrzejewski T.M."/>
            <person name="Davidsen T.M."/>
            <person name="Wayne K.J."/>
            <person name="Tettelin H."/>
            <person name="Glass J.I."/>
            <person name="Rusch D."/>
            <person name="Podicherti R."/>
            <person name="Tsui H.-C.T."/>
            <person name="Winkler M.E."/>
        </authorList>
    </citation>
    <scope>NUCLEOTIDE SEQUENCE</scope>
</reference>
<accession>A0A382G7Q0</accession>
<dbReference type="InterPro" id="IPR036591">
    <property type="entry name" value="YggU-like_sf"/>
</dbReference>
<dbReference type="SMART" id="SM01152">
    <property type="entry name" value="DUF167"/>
    <property type="match status" value="1"/>
</dbReference>
<sequence length="99" mass="11328">MPGSSWYCWEGALLQLRLRIMPRAKKTTFGTRRGERWIVRVKSPPVDGKANVELIKFLADSFGCQRSAITLRQGETSRDKLIEIDRPTKIPSELPIDRS</sequence>
<dbReference type="NCBIfam" id="TIGR00251">
    <property type="entry name" value="DUF167 family protein"/>
    <property type="match status" value="1"/>
</dbReference>
<dbReference type="SUPFAM" id="SSF69786">
    <property type="entry name" value="YggU-like"/>
    <property type="match status" value="1"/>
</dbReference>
<organism evidence="2">
    <name type="scientific">marine metagenome</name>
    <dbReference type="NCBI Taxonomy" id="408172"/>
    <lineage>
        <taxon>unclassified sequences</taxon>
        <taxon>metagenomes</taxon>
        <taxon>ecological metagenomes</taxon>
    </lineage>
</organism>
<dbReference type="Pfam" id="PF02594">
    <property type="entry name" value="DUF167"/>
    <property type="match status" value="1"/>
</dbReference>
<dbReference type="InterPro" id="IPR003746">
    <property type="entry name" value="DUF167"/>
</dbReference>
<dbReference type="GO" id="GO:0005737">
    <property type="term" value="C:cytoplasm"/>
    <property type="evidence" value="ECO:0007669"/>
    <property type="project" value="TreeGrafter"/>
</dbReference>
<dbReference type="EMBL" id="UINC01053827">
    <property type="protein sequence ID" value="SVB70825.1"/>
    <property type="molecule type" value="Genomic_DNA"/>
</dbReference>